<evidence type="ECO:0000256" key="1">
    <source>
        <dbReference type="ARBA" id="ARBA00005641"/>
    </source>
</evidence>
<dbReference type="PANTHER" id="PTHR31297:SF34">
    <property type="entry name" value="GLUCAN 1,3-BETA-GLUCOSIDASE 2"/>
    <property type="match status" value="1"/>
</dbReference>
<keyword evidence="2 10" id="KW-0378">Hydrolase</keyword>
<dbReference type="GO" id="GO:0009251">
    <property type="term" value="P:glucan catabolic process"/>
    <property type="evidence" value="ECO:0007669"/>
    <property type="project" value="TreeGrafter"/>
</dbReference>
<evidence type="ECO:0000256" key="4">
    <source>
        <dbReference type="ARBA" id="ARBA00023295"/>
    </source>
</evidence>
<evidence type="ECO:0000256" key="8">
    <source>
        <dbReference type="SAM" id="MobiDB-lite"/>
    </source>
</evidence>
<dbReference type="GO" id="GO:0005576">
    <property type="term" value="C:extracellular region"/>
    <property type="evidence" value="ECO:0007669"/>
    <property type="project" value="TreeGrafter"/>
</dbReference>
<dbReference type="GO" id="GO:0071555">
    <property type="term" value="P:cell wall organization"/>
    <property type="evidence" value="ECO:0007669"/>
    <property type="project" value="UniProtKB-KW"/>
</dbReference>
<dbReference type="EC" id="3.2.1.58" evidence="7"/>
<sequence>MAERTSFAEGEAPALPTHPPFPAEDETSSFISPRAPYLAQANPGMTESPRDSFMHATPNDSGMLLASKEEENTEEDPIPKKPAASAAKRRTRLFAVLALLVLIIVALAVILPIVFTVIKPKDRKSALTQSSSSSQNPAATAAPTSSGGGSGTSPKSAATITGGDGSTVTASDGSTFTYSNSFGGIWYSDPNDPYNNNAFPNSWTPPLNQSWDYANDRIYGVNLGGWFVLEPFISPALFQKYPGTVDEWTLSTQMAADTSPGGGLSQIETHYQTFITEEDFAQIAGAGLNWVRIPIPFWAIDTWGDEPFLAKTSWKYIVQAFQWARKYGLRINLDLHTIPGSQNGFNHSGKDGQVDFMVGVMGMANAQRAMNYIRIIAEFISEPEWRDVVPMFGIMNEALIKTIGDAQLRGFYLEVYDMIRGIAGIGEGNGPFISIHDGFESLPQWAGFLSGSDRIALDTHPYFAFDGSTALAPIDTGTGPGAGGTWPQMACNRWEAEMNTSRPAFGVTYAGEFSNGFNDCGLFLEGVGGVPTYGGDCSIWQDSSNWTAGTKAGIQAFSEASMDALRDWFFWTWKIGNSSAGIVESPLWSYQLGIQQGWMPLDPRVAIGSCGPSSGPVWDGTFESWMTGGADAGTIVSSQTALYPWPPTDLQGTDVSILPYYTSTGSIATLPAPTFTDTSGKAINSGDDGWFNVNDNAPGPTPIPGCAYPDPWNAVDVPVPTGCSGGANAAVPAIITPPPSRR</sequence>
<dbReference type="SUPFAM" id="SSF51445">
    <property type="entry name" value="(Trans)glycosidases"/>
    <property type="match status" value="1"/>
</dbReference>
<keyword evidence="4" id="KW-0326">Glycosidase</keyword>
<evidence type="ECO:0000313" key="11">
    <source>
        <dbReference type="Proteomes" id="UP000054270"/>
    </source>
</evidence>
<dbReference type="InterPro" id="IPR017853">
    <property type="entry name" value="GH"/>
</dbReference>
<comment type="similarity">
    <text evidence="1">Belongs to the glycosyl hydrolase 5 (cellulase A) family.</text>
</comment>
<dbReference type="EMBL" id="KN817520">
    <property type="protein sequence ID" value="KJA28724.1"/>
    <property type="molecule type" value="Genomic_DNA"/>
</dbReference>
<evidence type="ECO:0000256" key="7">
    <source>
        <dbReference type="ARBA" id="ARBA00038929"/>
    </source>
</evidence>
<feature type="region of interest" description="Disordered" evidence="8">
    <location>
        <begin position="127"/>
        <end position="166"/>
    </location>
</feature>
<reference evidence="11" key="1">
    <citation type="submission" date="2014-04" db="EMBL/GenBank/DDBJ databases">
        <title>Evolutionary Origins and Diversification of the Mycorrhizal Mutualists.</title>
        <authorList>
            <consortium name="DOE Joint Genome Institute"/>
            <consortium name="Mycorrhizal Genomics Consortium"/>
            <person name="Kohler A."/>
            <person name="Kuo A."/>
            <person name="Nagy L.G."/>
            <person name="Floudas D."/>
            <person name="Copeland A."/>
            <person name="Barry K.W."/>
            <person name="Cichocki N."/>
            <person name="Veneault-Fourrey C."/>
            <person name="LaButti K."/>
            <person name="Lindquist E.A."/>
            <person name="Lipzen A."/>
            <person name="Lundell T."/>
            <person name="Morin E."/>
            <person name="Murat C."/>
            <person name="Riley R."/>
            <person name="Ohm R."/>
            <person name="Sun H."/>
            <person name="Tunlid A."/>
            <person name="Henrissat B."/>
            <person name="Grigoriev I.V."/>
            <person name="Hibbett D.S."/>
            <person name="Martin F."/>
        </authorList>
    </citation>
    <scope>NUCLEOTIDE SEQUENCE [LARGE SCALE GENOMIC DNA]</scope>
    <source>
        <strain evidence="11">FD-334 SS-4</strain>
    </source>
</reference>
<dbReference type="STRING" id="945553.A0A0D2PD35"/>
<feature type="compositionally biased region" description="Low complexity" evidence="8">
    <location>
        <begin position="127"/>
        <end position="145"/>
    </location>
</feature>
<keyword evidence="9" id="KW-0812">Transmembrane</keyword>
<organism evidence="10 11">
    <name type="scientific">Hypholoma sublateritium (strain FD-334 SS-4)</name>
    <dbReference type="NCBI Taxonomy" id="945553"/>
    <lineage>
        <taxon>Eukaryota</taxon>
        <taxon>Fungi</taxon>
        <taxon>Dikarya</taxon>
        <taxon>Basidiomycota</taxon>
        <taxon>Agaricomycotina</taxon>
        <taxon>Agaricomycetes</taxon>
        <taxon>Agaricomycetidae</taxon>
        <taxon>Agaricales</taxon>
        <taxon>Agaricineae</taxon>
        <taxon>Strophariaceae</taxon>
        <taxon>Hypholoma</taxon>
    </lineage>
</organism>
<evidence type="ECO:0000256" key="6">
    <source>
        <dbReference type="ARBA" id="ARBA00036824"/>
    </source>
</evidence>
<protein>
    <recommendedName>
        <fullName evidence="7">glucan 1,3-beta-glucosidase</fullName>
        <ecNumber evidence="7">3.2.1.58</ecNumber>
    </recommendedName>
</protein>
<proteinExistence type="inferred from homology"/>
<feature type="transmembrane region" description="Helical" evidence="9">
    <location>
        <begin position="93"/>
        <end position="115"/>
    </location>
</feature>
<evidence type="ECO:0000313" key="10">
    <source>
        <dbReference type="EMBL" id="KJA28724.1"/>
    </source>
</evidence>
<accession>A0A0D2PD35</accession>
<evidence type="ECO:0000256" key="3">
    <source>
        <dbReference type="ARBA" id="ARBA00023180"/>
    </source>
</evidence>
<dbReference type="InterPro" id="IPR050386">
    <property type="entry name" value="Glycosyl_hydrolase_5"/>
</dbReference>
<keyword evidence="5" id="KW-0961">Cell wall biogenesis/degradation</keyword>
<feature type="region of interest" description="Disordered" evidence="8">
    <location>
        <begin position="1"/>
        <end position="60"/>
    </location>
</feature>
<keyword evidence="11" id="KW-1185">Reference proteome</keyword>
<dbReference type="Proteomes" id="UP000054270">
    <property type="component" value="Unassembled WGS sequence"/>
</dbReference>
<comment type="catalytic activity">
    <reaction evidence="6">
        <text>Successive hydrolysis of beta-D-glucose units from the non-reducing ends of (1-&gt;3)-beta-D-glucans, releasing alpha-glucose.</text>
        <dbReference type="EC" id="3.2.1.58"/>
    </reaction>
</comment>
<evidence type="ECO:0000256" key="2">
    <source>
        <dbReference type="ARBA" id="ARBA00022801"/>
    </source>
</evidence>
<dbReference type="GO" id="GO:0009986">
    <property type="term" value="C:cell surface"/>
    <property type="evidence" value="ECO:0007669"/>
    <property type="project" value="TreeGrafter"/>
</dbReference>
<gene>
    <name evidence="10" type="ORF">HYPSUDRAFT_176573</name>
</gene>
<dbReference type="AlphaFoldDB" id="A0A0D2PD35"/>
<name>A0A0D2PD35_HYPSF</name>
<dbReference type="OrthoDB" id="62120at2759"/>
<keyword evidence="9" id="KW-0472">Membrane</keyword>
<dbReference type="Gene3D" id="3.20.20.80">
    <property type="entry name" value="Glycosidases"/>
    <property type="match status" value="1"/>
</dbReference>
<dbReference type="OMA" id="PLSEPWN"/>
<keyword evidence="9" id="KW-1133">Transmembrane helix</keyword>
<dbReference type="GO" id="GO:0004338">
    <property type="term" value="F:glucan exo-1,3-beta-glucosidase activity"/>
    <property type="evidence" value="ECO:0007669"/>
    <property type="project" value="UniProtKB-EC"/>
</dbReference>
<evidence type="ECO:0000256" key="9">
    <source>
        <dbReference type="SAM" id="Phobius"/>
    </source>
</evidence>
<evidence type="ECO:0000256" key="5">
    <source>
        <dbReference type="ARBA" id="ARBA00023316"/>
    </source>
</evidence>
<keyword evidence="3" id="KW-0325">Glycoprotein</keyword>
<dbReference type="PANTHER" id="PTHR31297">
    <property type="entry name" value="GLUCAN ENDO-1,6-BETA-GLUCOSIDASE B"/>
    <property type="match status" value="1"/>
</dbReference>